<sequence>MEKDIKPIRVLHVVTHLNRNGLESRIMDIYRNIDRSKVQFDFMIHREELGDFGEEIKQLGGEVYHMPRITPRNFIRYIKELDAFFSKHKEYRIVHAHLNSLCTWVLRSAYKHGVPVRIAHSRNASMEKNLRGIPKMISKLFVNKYATDRFGCSQMAGDWLFGKKYSRGKTFKVIPNAFQVDRFVWDPALRDKKRQELGVSENTVFLDVARLSEQKNHIYLLMVFEEIKKKIPNAILLLAGAGECEEKIRSYINNHNLSDSVSMLGARSDAAELYQAADMFLFPSKYEGFGTVVIEAQMTNLPIIASDTIPSETKLCDCVDFLSIKSSPVCWAKKATEKIKNGVRKDNIQILQKAGFDIRKQYIWMQEFYLKKYKE</sequence>
<proteinExistence type="predicted"/>
<evidence type="ECO:0000259" key="1">
    <source>
        <dbReference type="Pfam" id="PF00534"/>
    </source>
</evidence>
<dbReference type="GO" id="GO:0016757">
    <property type="term" value="F:glycosyltransferase activity"/>
    <property type="evidence" value="ECO:0007669"/>
    <property type="project" value="InterPro"/>
</dbReference>
<dbReference type="SUPFAM" id="SSF53756">
    <property type="entry name" value="UDP-Glycosyltransferase/glycogen phosphorylase"/>
    <property type="match status" value="1"/>
</dbReference>
<dbReference type="OrthoDB" id="9804196at2"/>
<feature type="domain" description="Glycosyl transferase family 1" evidence="1">
    <location>
        <begin position="191"/>
        <end position="310"/>
    </location>
</feature>
<gene>
    <name evidence="2" type="ORF">RF007C_01150</name>
</gene>
<dbReference type="Gene3D" id="3.40.50.2000">
    <property type="entry name" value="Glycogen Phosphorylase B"/>
    <property type="match status" value="2"/>
</dbReference>
<dbReference type="PANTHER" id="PTHR12526:SF630">
    <property type="entry name" value="GLYCOSYLTRANSFERASE"/>
    <property type="match status" value="1"/>
</dbReference>
<reference evidence="2 3" key="1">
    <citation type="journal article" date="2014" name="PLoS ONE">
        <title>Rumen cellulosomics: divergent fiber-degrading strategies revealed by comparative genome-wide analysis of six ruminococcal strains.</title>
        <authorList>
            <person name="Dassa B."/>
            <person name="Borovok I."/>
            <person name="Ruimy-Israeli V."/>
            <person name="Lamed R."/>
            <person name="Flint H.J."/>
            <person name="Duncan S.H."/>
            <person name="Henrissat B."/>
            <person name="Coutinho P."/>
            <person name="Morrison M."/>
            <person name="Mosoni P."/>
            <person name="Yeoman C.J."/>
            <person name="White B.A."/>
            <person name="Bayer E.A."/>
        </authorList>
    </citation>
    <scope>NUCLEOTIDE SEQUENCE [LARGE SCALE GENOMIC DNA]</scope>
    <source>
        <strain evidence="2 3">007c</strain>
    </source>
</reference>
<accession>W7UG19</accession>
<dbReference type="RefSeq" id="WP_037298246.1">
    <property type="nucleotide sequence ID" value="NZ_ATAX01000019.1"/>
</dbReference>
<evidence type="ECO:0000313" key="2">
    <source>
        <dbReference type="EMBL" id="EWM54106.1"/>
    </source>
</evidence>
<dbReference type="InterPro" id="IPR001296">
    <property type="entry name" value="Glyco_trans_1"/>
</dbReference>
<dbReference type="Proteomes" id="UP000019365">
    <property type="component" value="Unassembled WGS sequence"/>
</dbReference>
<dbReference type="EMBL" id="ATAX01000019">
    <property type="protein sequence ID" value="EWM54106.1"/>
    <property type="molecule type" value="Genomic_DNA"/>
</dbReference>
<dbReference type="PATRIC" id="fig|1341157.4.peg.1224"/>
<comment type="caution">
    <text evidence="2">The sequence shown here is derived from an EMBL/GenBank/DDBJ whole genome shotgun (WGS) entry which is preliminary data.</text>
</comment>
<dbReference type="CDD" id="cd03812">
    <property type="entry name" value="GT4_CapH-like"/>
    <property type="match status" value="1"/>
</dbReference>
<dbReference type="PANTHER" id="PTHR12526">
    <property type="entry name" value="GLYCOSYLTRANSFERASE"/>
    <property type="match status" value="1"/>
</dbReference>
<dbReference type="Pfam" id="PF00534">
    <property type="entry name" value="Glycos_transf_1"/>
    <property type="match status" value="1"/>
</dbReference>
<evidence type="ECO:0000313" key="3">
    <source>
        <dbReference type="Proteomes" id="UP000019365"/>
    </source>
</evidence>
<name>W7UG19_RUMFL</name>
<keyword evidence="3" id="KW-1185">Reference proteome</keyword>
<dbReference type="AlphaFoldDB" id="W7UG19"/>
<dbReference type="eggNOG" id="COG0438">
    <property type="taxonomic scope" value="Bacteria"/>
</dbReference>
<protein>
    <recommendedName>
        <fullName evidence="1">Glycosyl transferase family 1 domain-containing protein</fullName>
    </recommendedName>
</protein>
<organism evidence="2 3">
    <name type="scientific">Ruminococcus flavefaciens 007c</name>
    <dbReference type="NCBI Taxonomy" id="1341157"/>
    <lineage>
        <taxon>Bacteria</taxon>
        <taxon>Bacillati</taxon>
        <taxon>Bacillota</taxon>
        <taxon>Clostridia</taxon>
        <taxon>Eubacteriales</taxon>
        <taxon>Oscillospiraceae</taxon>
        <taxon>Ruminococcus</taxon>
    </lineage>
</organism>